<sequence length="900" mass="97986">MQHRAAASIRKSFLRYFEQHGHTLVPSSSLVPSSDPTLLFTNAGMVQFKQVFLGHETRDYTRATSSQRCVRAGGKHNDLDQVGFTARHHTSFDMLGNFSFGDYFKEEAIFHAWNVLTKEFDLPIDRLHVTVLDNDVEAIEWWRKIAQLPDDKIHRLGSDDNFWAMGDTGPCGPCSEIFFDQGEAFSNYDDRYLELWNLVFMQQNRLGDGSLLPLPTPCVDTGMGLERMASVMQGVISNYHSDVFTPHLHAVAAALDLQNGRASSRFQDAVADELRLNRFGTDVDIQIVRVLADHLRTAYALMEDGVFPSNVGRGYVLRRILRRAMRFAQQAGVPQPFLSRIPMFGEGERKGVVQLQAVVDNEERAFYAMLAQGTKAVDKLLHHPHTKSYLTGHDAFFLYETYGLSIDMTESIAASFQATVDTAGFDAVRQRHQEAIAAASSPLGLSTSNDDDDDQTHHHVLVPTPFVGYDTTVVHNATVLQASRVKHQSKASSKHPAVVALALSPCPFYAEGGGQVGDRGWVSVTGFDAPWPVVNTVRAGPETIHAHVQAPTTVDDAIAHLTAQPTVTATVDAQVRLRVAAHHSATHVLQAALRETLGAHVTQCGSYVGPDRLRFDFAHFGAVTDEELRAVEVRVNQVALDNVSVHADEMDKATAQASGAIATFGEKYGDLVRVVQVGSVSSEFCGGTHVSSTSALVPFVILSEASVAAGTRRIEAVAGLEGIKRLQEKNQLLEDIAGQLNTVPAMVTQKLARLDAQQKALEGFNQSLTDRFVYGPVPRPSKTVEGTWALSGTVVTLHLHEIADLSLPPTADKPLVNLYMTALRRRAEHVAKLDSAAVHLVVMGDSVICMGNGHVNAGEALKQLMQGVGHGGGSKSCGQGKLRPTATVADVVTAVTQCLH</sequence>
<comment type="subcellular location">
    <subcellularLocation>
        <location evidence="11">Mitochondrion</location>
    </subcellularLocation>
    <subcellularLocation>
        <location evidence="11">Cytoplasm</location>
    </subcellularLocation>
</comment>
<evidence type="ECO:0000256" key="4">
    <source>
        <dbReference type="ARBA" id="ARBA00022723"/>
    </source>
</evidence>
<dbReference type="EMBL" id="KI913116">
    <property type="protein sequence ID" value="ETV87132.1"/>
    <property type="molecule type" value="Genomic_DNA"/>
</dbReference>
<dbReference type="PANTHER" id="PTHR11777:SF9">
    <property type="entry name" value="ALANINE--TRNA LIGASE, CYTOPLASMIC"/>
    <property type="match status" value="1"/>
</dbReference>
<proteinExistence type="inferred from homology"/>
<dbReference type="STRING" id="112090.W4H5G2"/>
<evidence type="ECO:0000256" key="1">
    <source>
        <dbReference type="ARBA" id="ARBA00008429"/>
    </source>
</evidence>
<keyword evidence="7 11" id="KW-0067">ATP-binding</keyword>
<dbReference type="InterPro" id="IPR050058">
    <property type="entry name" value="Ala-tRNA_ligase"/>
</dbReference>
<dbReference type="EC" id="6.1.1.7" evidence="11"/>
<dbReference type="GeneID" id="20804119"/>
<dbReference type="InterPro" id="IPR023033">
    <property type="entry name" value="Ala_tRNA_ligase_euk/bac"/>
</dbReference>
<comment type="similarity">
    <text evidence="1">Belongs to the class-II aminoacyl-tRNA synthetase family. Alax-L subfamily.</text>
</comment>
<evidence type="ECO:0000256" key="8">
    <source>
        <dbReference type="ARBA" id="ARBA00022884"/>
    </source>
</evidence>
<evidence type="ECO:0000256" key="5">
    <source>
        <dbReference type="ARBA" id="ARBA00022741"/>
    </source>
</evidence>
<dbReference type="GO" id="GO:0000049">
    <property type="term" value="F:tRNA binding"/>
    <property type="evidence" value="ECO:0007669"/>
    <property type="project" value="UniProtKB-KW"/>
</dbReference>
<dbReference type="GO" id="GO:0070143">
    <property type="term" value="P:mitochondrial alanyl-tRNA aminoacylation"/>
    <property type="evidence" value="ECO:0007669"/>
    <property type="project" value="UniProtKB-UniRule"/>
</dbReference>
<feature type="binding site" evidence="11">
    <location>
        <position position="685"/>
    </location>
    <ligand>
        <name>Zn(2+)</name>
        <dbReference type="ChEBI" id="CHEBI:29105"/>
    </ligand>
</feature>
<dbReference type="GO" id="GO:0005739">
    <property type="term" value="C:mitochondrion"/>
    <property type="evidence" value="ECO:0007669"/>
    <property type="project" value="UniProtKB-SubCell"/>
</dbReference>
<comment type="subunit">
    <text evidence="11">Monomer.</text>
</comment>
<keyword evidence="6 11" id="KW-0862">Zinc</keyword>
<dbReference type="HAMAP" id="MF_00036_B">
    <property type="entry name" value="Ala_tRNA_synth_B"/>
    <property type="match status" value="1"/>
</dbReference>
<dbReference type="FunFam" id="3.30.54.20:FF:000001">
    <property type="entry name" value="Alanine--tRNA ligase"/>
    <property type="match status" value="1"/>
</dbReference>
<dbReference type="SUPFAM" id="SSF55681">
    <property type="entry name" value="Class II aaRS and biotin synthetases"/>
    <property type="match status" value="1"/>
</dbReference>
<dbReference type="Pfam" id="PF07973">
    <property type="entry name" value="tRNA_SAD"/>
    <property type="match status" value="1"/>
</dbReference>
<evidence type="ECO:0000256" key="3">
    <source>
        <dbReference type="ARBA" id="ARBA00022598"/>
    </source>
</evidence>
<keyword evidence="2 11" id="KW-0820">tRNA-binding</keyword>
<protein>
    <recommendedName>
        <fullName evidence="11">Alanine--tRNA ligase</fullName>
        <ecNumber evidence="11">6.1.1.7</ecNumber>
    </recommendedName>
    <alternativeName>
        <fullName evidence="11">Alanyl-tRNA synthetase</fullName>
        <shortName evidence="11">AlaRS</shortName>
    </alternativeName>
</protein>
<keyword evidence="3 11" id="KW-0436">Ligase</keyword>
<feature type="domain" description="Alanyl-transfer RNA synthetases family profile" evidence="12">
    <location>
        <begin position="4"/>
        <end position="728"/>
    </location>
</feature>
<keyword evidence="9 11" id="KW-0648">Protein biosynthesis</keyword>
<dbReference type="SUPFAM" id="SSF55186">
    <property type="entry name" value="ThrRS/AlaRS common domain"/>
    <property type="match status" value="1"/>
</dbReference>
<evidence type="ECO:0000313" key="13">
    <source>
        <dbReference type="EMBL" id="ETV87132.1"/>
    </source>
</evidence>
<dbReference type="InterPro" id="IPR018165">
    <property type="entry name" value="Ala-tRNA-synth_IIc_core"/>
</dbReference>
<dbReference type="GO" id="GO:0008270">
    <property type="term" value="F:zinc ion binding"/>
    <property type="evidence" value="ECO:0007669"/>
    <property type="project" value="UniProtKB-UniRule"/>
</dbReference>
<feature type="binding site" evidence="11">
    <location>
        <position position="587"/>
    </location>
    <ligand>
        <name>Zn(2+)</name>
        <dbReference type="ChEBI" id="CHEBI:29105"/>
    </ligand>
</feature>
<dbReference type="NCBIfam" id="TIGR00344">
    <property type="entry name" value="alaS"/>
    <property type="match status" value="1"/>
</dbReference>
<evidence type="ECO:0000256" key="9">
    <source>
        <dbReference type="ARBA" id="ARBA00022917"/>
    </source>
</evidence>
<keyword evidence="10 11" id="KW-0030">Aminoacyl-tRNA synthetase</keyword>
<comment type="function">
    <text evidence="11">Catalyzes the attachment of alanine to tRNA(Ala) in a two-step reaction: alanine is first activated by ATP to form Ala-AMP and then transferred to the acceptor end of tRNA(Ala). Also edits incorrectly charged tRNA(Ala) via its editing domain.</text>
</comment>
<dbReference type="InterPro" id="IPR002318">
    <property type="entry name" value="Ala-tRNA-lgiase_IIc"/>
</dbReference>
<dbReference type="InterPro" id="IPR018164">
    <property type="entry name" value="Ala-tRNA-synth_IIc_N"/>
</dbReference>
<dbReference type="RefSeq" id="XP_009823931.1">
    <property type="nucleotide sequence ID" value="XM_009825629.1"/>
</dbReference>
<dbReference type="PANTHER" id="PTHR11777">
    <property type="entry name" value="ALANYL-TRNA SYNTHETASE"/>
    <property type="match status" value="1"/>
</dbReference>
<dbReference type="Gene3D" id="3.30.54.20">
    <property type="match status" value="1"/>
</dbReference>
<evidence type="ECO:0000256" key="11">
    <source>
        <dbReference type="HAMAP-Rule" id="MF_03133"/>
    </source>
</evidence>
<dbReference type="GO" id="GO:0002161">
    <property type="term" value="F:aminoacyl-tRNA deacylase activity"/>
    <property type="evidence" value="ECO:0007669"/>
    <property type="project" value="TreeGrafter"/>
</dbReference>
<dbReference type="InterPro" id="IPR045864">
    <property type="entry name" value="aa-tRNA-synth_II/BPL/LPL"/>
</dbReference>
<dbReference type="GO" id="GO:0005524">
    <property type="term" value="F:ATP binding"/>
    <property type="evidence" value="ECO:0007669"/>
    <property type="project" value="UniProtKB-UniRule"/>
</dbReference>
<dbReference type="InterPro" id="IPR018163">
    <property type="entry name" value="Thr/Ala-tRNA-synth_IIc_edit"/>
</dbReference>
<dbReference type="FunFam" id="3.30.930.10:FF:000004">
    <property type="entry name" value="Alanine--tRNA ligase"/>
    <property type="match status" value="1"/>
</dbReference>
<keyword evidence="11" id="KW-0496">Mitochondrion</keyword>
<dbReference type="AlphaFoldDB" id="W4H5G2"/>
<keyword evidence="4 11" id="KW-0479">Metal-binding</keyword>
<evidence type="ECO:0000256" key="7">
    <source>
        <dbReference type="ARBA" id="ARBA00022840"/>
    </source>
</evidence>
<dbReference type="InterPro" id="IPR012947">
    <property type="entry name" value="tRNA_SAD"/>
</dbReference>
<organism evidence="13">
    <name type="scientific">Aphanomyces astaci</name>
    <name type="common">Crayfish plague agent</name>
    <dbReference type="NCBI Taxonomy" id="112090"/>
    <lineage>
        <taxon>Eukaryota</taxon>
        <taxon>Sar</taxon>
        <taxon>Stramenopiles</taxon>
        <taxon>Oomycota</taxon>
        <taxon>Saprolegniomycetes</taxon>
        <taxon>Saprolegniales</taxon>
        <taxon>Verrucalvaceae</taxon>
        <taxon>Aphanomyces</taxon>
    </lineage>
</organism>
<feature type="binding site" evidence="11">
    <location>
        <position position="583"/>
    </location>
    <ligand>
        <name>Zn(2+)</name>
        <dbReference type="ChEBI" id="CHEBI:29105"/>
    </ligand>
</feature>
<comment type="domain">
    <text evidence="11">Consists of three domains; the N-terminal catalytic domain, the editing domain and the C-terminal C-Ala domain. The editing domain removes incorrectly charged amino acids, while the C-Ala domain, along with tRNA(Ala), serves as a bridge to cooperatively bring together the editing and aminoacylation centers thus stimulating deacylation of misacylated tRNAs.</text>
</comment>
<dbReference type="GO" id="GO:0004813">
    <property type="term" value="F:alanine-tRNA ligase activity"/>
    <property type="evidence" value="ECO:0007669"/>
    <property type="project" value="UniProtKB-UniRule"/>
</dbReference>
<dbReference type="Gene3D" id="3.30.930.10">
    <property type="entry name" value="Bira Bifunctional Protein, Domain 2"/>
    <property type="match status" value="1"/>
</dbReference>
<reference evidence="13" key="1">
    <citation type="submission" date="2013-12" db="EMBL/GenBank/DDBJ databases">
        <title>The Genome Sequence of Aphanomyces astaci APO3.</title>
        <authorList>
            <consortium name="The Broad Institute Genomics Platform"/>
            <person name="Russ C."/>
            <person name="Tyler B."/>
            <person name="van West P."/>
            <person name="Dieguez-Uribeondo J."/>
            <person name="Young S.K."/>
            <person name="Zeng Q."/>
            <person name="Gargeya S."/>
            <person name="Fitzgerald M."/>
            <person name="Abouelleil A."/>
            <person name="Alvarado L."/>
            <person name="Chapman S.B."/>
            <person name="Gainer-Dewar J."/>
            <person name="Goldberg J."/>
            <person name="Griggs A."/>
            <person name="Gujja S."/>
            <person name="Hansen M."/>
            <person name="Howarth C."/>
            <person name="Imamovic A."/>
            <person name="Ireland A."/>
            <person name="Larimer J."/>
            <person name="McCowan C."/>
            <person name="Murphy C."/>
            <person name="Pearson M."/>
            <person name="Poon T.W."/>
            <person name="Priest M."/>
            <person name="Roberts A."/>
            <person name="Saif S."/>
            <person name="Shea T."/>
            <person name="Sykes S."/>
            <person name="Wortman J."/>
            <person name="Nusbaum C."/>
            <person name="Birren B."/>
        </authorList>
    </citation>
    <scope>NUCLEOTIDE SEQUENCE [LARGE SCALE GENOMIC DNA]</scope>
    <source>
        <strain evidence="13">APO3</strain>
    </source>
</reference>
<dbReference type="SUPFAM" id="SSF50447">
    <property type="entry name" value="Translation proteins"/>
    <property type="match status" value="1"/>
</dbReference>
<dbReference type="VEuPathDB" id="FungiDB:H257_02123"/>
<dbReference type="Pfam" id="PF01411">
    <property type="entry name" value="tRNA-synt_2c"/>
    <property type="match status" value="1"/>
</dbReference>
<dbReference type="OrthoDB" id="2423964at2759"/>
<name>W4H5G2_APHAT</name>
<gene>
    <name evidence="13" type="ORF">H257_02123</name>
</gene>
<dbReference type="Gene3D" id="2.40.30.130">
    <property type="match status" value="1"/>
</dbReference>
<comment type="catalytic activity">
    <reaction evidence="11">
        <text>tRNA(Ala) + L-alanine + ATP = L-alanyl-tRNA(Ala) + AMP + diphosphate</text>
        <dbReference type="Rhea" id="RHEA:12540"/>
        <dbReference type="Rhea" id="RHEA-COMP:9657"/>
        <dbReference type="Rhea" id="RHEA-COMP:9923"/>
        <dbReference type="ChEBI" id="CHEBI:30616"/>
        <dbReference type="ChEBI" id="CHEBI:33019"/>
        <dbReference type="ChEBI" id="CHEBI:57972"/>
        <dbReference type="ChEBI" id="CHEBI:78442"/>
        <dbReference type="ChEBI" id="CHEBI:78497"/>
        <dbReference type="ChEBI" id="CHEBI:456215"/>
        <dbReference type="EC" id="6.1.1.7"/>
    </reaction>
</comment>
<keyword evidence="11" id="KW-0963">Cytoplasm</keyword>
<keyword evidence="5 11" id="KW-0547">Nucleotide-binding</keyword>
<evidence type="ECO:0000256" key="10">
    <source>
        <dbReference type="ARBA" id="ARBA00023146"/>
    </source>
</evidence>
<dbReference type="SUPFAM" id="SSF101353">
    <property type="entry name" value="Putative anticodon-binding domain of alanyl-tRNA synthetase (AlaRS)"/>
    <property type="match status" value="1"/>
</dbReference>
<dbReference type="CDD" id="cd00673">
    <property type="entry name" value="AlaRS_core"/>
    <property type="match status" value="1"/>
</dbReference>
<dbReference type="PROSITE" id="PS50860">
    <property type="entry name" value="AA_TRNA_LIGASE_II_ALA"/>
    <property type="match status" value="1"/>
</dbReference>
<feature type="binding site" evidence="11">
    <location>
        <position position="689"/>
    </location>
    <ligand>
        <name>Zn(2+)</name>
        <dbReference type="ChEBI" id="CHEBI:29105"/>
    </ligand>
</feature>
<evidence type="ECO:0000259" key="12">
    <source>
        <dbReference type="PROSITE" id="PS50860"/>
    </source>
</evidence>
<evidence type="ECO:0000256" key="6">
    <source>
        <dbReference type="ARBA" id="ARBA00022833"/>
    </source>
</evidence>
<dbReference type="FunFam" id="3.30.980.10:FF:000004">
    <property type="entry name" value="Alanine--tRNA ligase, cytoplasmic"/>
    <property type="match status" value="1"/>
</dbReference>
<dbReference type="SMART" id="SM00863">
    <property type="entry name" value="tRNA_SAD"/>
    <property type="match status" value="1"/>
</dbReference>
<evidence type="ECO:0000256" key="2">
    <source>
        <dbReference type="ARBA" id="ARBA00022555"/>
    </source>
</evidence>
<keyword evidence="8 11" id="KW-0694">RNA-binding</keyword>
<accession>W4H5G2</accession>
<dbReference type="Gene3D" id="3.30.980.10">
    <property type="entry name" value="Threonyl-trna Synthetase, Chain A, domain 2"/>
    <property type="match status" value="1"/>
</dbReference>
<dbReference type="InterPro" id="IPR009000">
    <property type="entry name" value="Transl_B-barrel_sf"/>
</dbReference>
<dbReference type="InterPro" id="IPR018162">
    <property type="entry name" value="Ala-tRNA-ligase_IIc_anticod-bd"/>
</dbReference>
<comment type="cofactor">
    <cofactor evidence="11">
        <name>Zn(2+)</name>
        <dbReference type="ChEBI" id="CHEBI:29105"/>
    </cofactor>
    <text evidence="11">Binds 1 zinc ion per subunit.</text>
</comment>
<dbReference type="PRINTS" id="PR00980">
    <property type="entry name" value="TRNASYNTHALA"/>
</dbReference>